<dbReference type="GO" id="GO:0046872">
    <property type="term" value="F:metal ion binding"/>
    <property type="evidence" value="ECO:0007669"/>
    <property type="project" value="UniProtKB-KW"/>
</dbReference>
<comment type="similarity">
    <text evidence="3">Belongs to the protein prenyltransferase subunit beta family.</text>
</comment>
<comment type="cofactor">
    <cofactor evidence="1">
        <name>Mg(2+)</name>
        <dbReference type="ChEBI" id="CHEBI:18420"/>
    </cofactor>
</comment>
<keyword evidence="9" id="KW-0677">Repeat</keyword>
<dbReference type="CDD" id="cd02895">
    <property type="entry name" value="GGTase-I"/>
    <property type="match status" value="1"/>
</dbReference>
<evidence type="ECO:0000256" key="6">
    <source>
        <dbReference type="ARBA" id="ARBA00022602"/>
    </source>
</evidence>
<evidence type="ECO:0000256" key="3">
    <source>
        <dbReference type="ARBA" id="ARBA00010497"/>
    </source>
</evidence>
<keyword evidence="15" id="KW-1185">Reference proteome</keyword>
<dbReference type="GO" id="GO:0004662">
    <property type="term" value="F:CAAX-protein geranylgeranyltransferase activity"/>
    <property type="evidence" value="ECO:0007669"/>
    <property type="project" value="UniProtKB-EC"/>
</dbReference>
<evidence type="ECO:0000313" key="14">
    <source>
        <dbReference type="EMBL" id="KAF6809382.1"/>
    </source>
</evidence>
<keyword evidence="11" id="KW-0460">Magnesium</keyword>
<keyword evidence="8" id="KW-0479">Metal-binding</keyword>
<feature type="domain" description="Prenyltransferase alpha-alpha toroid" evidence="13">
    <location>
        <begin position="9"/>
        <end position="411"/>
    </location>
</feature>
<evidence type="ECO:0000256" key="7">
    <source>
        <dbReference type="ARBA" id="ARBA00022679"/>
    </source>
</evidence>
<keyword evidence="10" id="KW-0862">Zinc</keyword>
<evidence type="ECO:0000313" key="15">
    <source>
        <dbReference type="Proteomes" id="UP000652219"/>
    </source>
</evidence>
<proteinExistence type="inferred from homology"/>
<evidence type="ECO:0000256" key="10">
    <source>
        <dbReference type="ARBA" id="ARBA00022833"/>
    </source>
</evidence>
<dbReference type="InterPro" id="IPR045089">
    <property type="entry name" value="PGGT1B-like"/>
</dbReference>
<reference evidence="14 15" key="1">
    <citation type="journal article" date="2020" name="Phytopathology">
        <title>Genome Sequence Resources of Colletotrichum truncatum, C. plurivorum, C. musicola, and C. sojae: Four Species Pathogenic to Soybean (Glycine max).</title>
        <authorList>
            <person name="Rogerio F."/>
            <person name="Boufleur T.R."/>
            <person name="Ciampi-Guillardi M."/>
            <person name="Sukno S.A."/>
            <person name="Thon M.R."/>
            <person name="Massola Junior N.S."/>
            <person name="Baroncelli R."/>
        </authorList>
    </citation>
    <scope>NUCLEOTIDE SEQUENCE [LARGE SCALE GENOMIC DNA]</scope>
    <source>
        <strain evidence="14 15">LFN0009</strain>
    </source>
</reference>
<sequence length="436" mass="48047">MAADTTIPLEKERHIKYWQRCHKTFLPYQYTSHDSTRMALTFFILAALDILSPSSSSSAHLLTATDRENARRFVLSLQNPGGGFCGSPNHALPAELCAGWDFEKGEPKTRHSSSANVAATYFALLTLAIVADGPEGARTAFAGVDRVGALRWLRRLQRPDGSFGEIVLDDGRIEGGRDMRLCYLAAMIRWTLRGDMKEGDADWVEDIDVEALVGHIRRGQTYDGGLGESSQHESHVERFAAGYAYCAVSALYLLDRPAEQGEKPHHSTTVERGLANVPLLVKFLVYRQFEYLERENDSDDEDTANFVLPESLGQLSIDENMRFVGFNGRCNKVADTCYCWWVGGTLQMLGHVDLIDAEPSRRFLMSKTQHLIGGFSKYPGGPPDIYHAYLGLAALATMGDSALKPFDASLCATTETVDKIVAARRGLAETAVAKVG</sequence>
<organism evidence="14 15">
    <name type="scientific">Colletotrichum sojae</name>
    <dbReference type="NCBI Taxonomy" id="2175907"/>
    <lineage>
        <taxon>Eukaryota</taxon>
        <taxon>Fungi</taxon>
        <taxon>Dikarya</taxon>
        <taxon>Ascomycota</taxon>
        <taxon>Pezizomycotina</taxon>
        <taxon>Sordariomycetes</taxon>
        <taxon>Hypocreomycetidae</taxon>
        <taxon>Glomerellales</taxon>
        <taxon>Glomerellaceae</taxon>
        <taxon>Colletotrichum</taxon>
        <taxon>Colletotrichum orchidearum species complex</taxon>
    </lineage>
</organism>
<evidence type="ECO:0000256" key="12">
    <source>
        <dbReference type="ARBA" id="ARBA00031713"/>
    </source>
</evidence>
<dbReference type="SUPFAM" id="SSF48239">
    <property type="entry name" value="Terpenoid cyclases/Protein prenyltransferases"/>
    <property type="match status" value="1"/>
</dbReference>
<keyword evidence="7 14" id="KW-0808">Transferase</keyword>
<dbReference type="PANTHER" id="PTHR11774:SF4">
    <property type="entry name" value="GERANYLGERANYL TRANSFERASE TYPE-1 SUBUNIT BETA"/>
    <property type="match status" value="1"/>
</dbReference>
<keyword evidence="6" id="KW-0637">Prenyltransferase</keyword>
<evidence type="ECO:0000256" key="9">
    <source>
        <dbReference type="ARBA" id="ARBA00022737"/>
    </source>
</evidence>
<dbReference type="EMBL" id="WIGN01000102">
    <property type="protein sequence ID" value="KAF6809382.1"/>
    <property type="molecule type" value="Genomic_DNA"/>
</dbReference>
<evidence type="ECO:0000256" key="2">
    <source>
        <dbReference type="ARBA" id="ARBA00001947"/>
    </source>
</evidence>
<dbReference type="Proteomes" id="UP000652219">
    <property type="component" value="Unassembled WGS sequence"/>
</dbReference>
<dbReference type="Pfam" id="PF00432">
    <property type="entry name" value="Prenyltrans"/>
    <property type="match status" value="1"/>
</dbReference>
<name>A0A8H6JAA7_9PEZI</name>
<dbReference type="InterPro" id="IPR041960">
    <property type="entry name" value="GGTase_I_beta"/>
</dbReference>
<evidence type="ECO:0000256" key="11">
    <source>
        <dbReference type="ARBA" id="ARBA00022842"/>
    </source>
</evidence>
<gene>
    <name evidence="14" type="ORF">CSOJ01_06970</name>
</gene>
<dbReference type="GO" id="GO:0005953">
    <property type="term" value="C:CAAX-protein geranylgeranyltransferase complex"/>
    <property type="evidence" value="ECO:0007669"/>
    <property type="project" value="InterPro"/>
</dbReference>
<evidence type="ECO:0000256" key="4">
    <source>
        <dbReference type="ARBA" id="ARBA00012700"/>
    </source>
</evidence>
<comment type="cofactor">
    <cofactor evidence="2">
        <name>Zn(2+)</name>
        <dbReference type="ChEBI" id="CHEBI:29105"/>
    </cofactor>
</comment>
<evidence type="ECO:0000256" key="1">
    <source>
        <dbReference type="ARBA" id="ARBA00001946"/>
    </source>
</evidence>
<dbReference type="PANTHER" id="PTHR11774">
    <property type="entry name" value="GERANYLGERANYL TRANSFERASE TYPE BETA SUBUNIT"/>
    <property type="match status" value="1"/>
</dbReference>
<evidence type="ECO:0000256" key="8">
    <source>
        <dbReference type="ARBA" id="ARBA00022723"/>
    </source>
</evidence>
<evidence type="ECO:0000256" key="5">
    <source>
        <dbReference type="ARBA" id="ARBA00020603"/>
    </source>
</evidence>
<protein>
    <recommendedName>
        <fullName evidence="5">Geranylgeranyl transferase type-1 subunit beta</fullName>
        <ecNumber evidence="4">2.5.1.59</ecNumber>
    </recommendedName>
    <alternativeName>
        <fullName evidence="12">Geranylgeranyl transferase type I subunit beta</fullName>
    </alternativeName>
</protein>
<dbReference type="AlphaFoldDB" id="A0A8H6JAA7"/>
<comment type="caution">
    <text evidence="14">The sequence shown here is derived from an EMBL/GenBank/DDBJ whole genome shotgun (WGS) entry which is preliminary data.</text>
</comment>
<accession>A0A8H6JAA7</accession>
<evidence type="ECO:0000259" key="13">
    <source>
        <dbReference type="Pfam" id="PF00432"/>
    </source>
</evidence>
<dbReference type="EC" id="2.5.1.59" evidence="4"/>
<dbReference type="InterPro" id="IPR001330">
    <property type="entry name" value="Prenyltrans"/>
</dbReference>
<dbReference type="Gene3D" id="1.50.10.20">
    <property type="match status" value="1"/>
</dbReference>
<dbReference type="InterPro" id="IPR008930">
    <property type="entry name" value="Terpenoid_cyclase/PrenylTrfase"/>
</dbReference>